<name>A0A3S0B3K5_9CORY</name>
<proteinExistence type="predicted"/>
<dbReference type="Pfam" id="PF00355">
    <property type="entry name" value="Rieske"/>
    <property type="match status" value="1"/>
</dbReference>
<keyword evidence="6" id="KW-0560">Oxidoreductase</keyword>
<dbReference type="InterPro" id="IPR017941">
    <property type="entry name" value="Rieske_2Fe-2S"/>
</dbReference>
<evidence type="ECO:0000256" key="1">
    <source>
        <dbReference type="ARBA" id="ARBA00022714"/>
    </source>
</evidence>
<organism evidence="6 7">
    <name type="scientific">Corynebacterium hylobatis</name>
    <dbReference type="NCBI Taxonomy" id="1859290"/>
    <lineage>
        <taxon>Bacteria</taxon>
        <taxon>Bacillati</taxon>
        <taxon>Actinomycetota</taxon>
        <taxon>Actinomycetes</taxon>
        <taxon>Mycobacteriales</taxon>
        <taxon>Corynebacteriaceae</taxon>
        <taxon>Corynebacterium</taxon>
    </lineage>
</organism>
<keyword evidence="4" id="KW-0411">Iron-sulfur</keyword>
<keyword evidence="1" id="KW-0001">2Fe-2S</keyword>
<evidence type="ECO:0000256" key="3">
    <source>
        <dbReference type="ARBA" id="ARBA00023004"/>
    </source>
</evidence>
<dbReference type="SUPFAM" id="SSF50022">
    <property type="entry name" value="ISP domain"/>
    <property type="match status" value="1"/>
</dbReference>
<dbReference type="PANTHER" id="PTHR21496">
    <property type="entry name" value="FERREDOXIN-RELATED"/>
    <property type="match status" value="1"/>
</dbReference>
<dbReference type="GO" id="GO:0051213">
    <property type="term" value="F:dioxygenase activity"/>
    <property type="evidence" value="ECO:0007669"/>
    <property type="project" value="UniProtKB-KW"/>
</dbReference>
<evidence type="ECO:0000259" key="5">
    <source>
        <dbReference type="PROSITE" id="PS51296"/>
    </source>
</evidence>
<keyword evidence="7" id="KW-1185">Reference proteome</keyword>
<sequence length="104" mass="11386">MENFVRVAAVEDLSPGSTLRLVDFDPPVTLVRDLGGDFHALDDACPHVGASLVRGVIHEDAVIECPLHHGLWCLRTGEPRKYPARVPATVHRVEVRDGGVWLSV</sequence>
<keyword evidence="3" id="KW-0408">Iron</keyword>
<evidence type="ECO:0000256" key="2">
    <source>
        <dbReference type="ARBA" id="ARBA00022723"/>
    </source>
</evidence>
<comment type="caution">
    <text evidence="6">The sequence shown here is derived from an EMBL/GenBank/DDBJ whole genome shotgun (WGS) entry which is preliminary data.</text>
</comment>
<dbReference type="OrthoDB" id="147178at2"/>
<dbReference type="GO" id="GO:0016705">
    <property type="term" value="F:oxidoreductase activity, acting on paired donors, with incorporation or reduction of molecular oxygen"/>
    <property type="evidence" value="ECO:0007669"/>
    <property type="project" value="UniProtKB-ARBA"/>
</dbReference>
<dbReference type="GO" id="GO:0051537">
    <property type="term" value="F:2 iron, 2 sulfur cluster binding"/>
    <property type="evidence" value="ECO:0007669"/>
    <property type="project" value="UniProtKB-KW"/>
</dbReference>
<dbReference type="EMBL" id="RXHJ01000014">
    <property type="protein sequence ID" value="RSZ61961.1"/>
    <property type="molecule type" value="Genomic_DNA"/>
</dbReference>
<reference evidence="6 7" key="1">
    <citation type="submission" date="2018-12" db="EMBL/GenBank/DDBJ databases">
        <title>YIM 101343 draft genome.</title>
        <authorList>
            <person name="Chen X."/>
        </authorList>
    </citation>
    <scope>NUCLEOTIDE SEQUENCE [LARGE SCALE GENOMIC DNA]</scope>
    <source>
        <strain evidence="6 7">YIM 101343</strain>
    </source>
</reference>
<evidence type="ECO:0000256" key="4">
    <source>
        <dbReference type="ARBA" id="ARBA00023014"/>
    </source>
</evidence>
<evidence type="ECO:0000313" key="7">
    <source>
        <dbReference type="Proteomes" id="UP000274907"/>
    </source>
</evidence>
<dbReference type="RefSeq" id="WP_126121349.1">
    <property type="nucleotide sequence ID" value="NZ_RXHJ01000014.1"/>
</dbReference>
<dbReference type="PROSITE" id="PS51296">
    <property type="entry name" value="RIESKE"/>
    <property type="match status" value="1"/>
</dbReference>
<dbReference type="GO" id="GO:0004497">
    <property type="term" value="F:monooxygenase activity"/>
    <property type="evidence" value="ECO:0007669"/>
    <property type="project" value="UniProtKB-ARBA"/>
</dbReference>
<evidence type="ECO:0000313" key="6">
    <source>
        <dbReference type="EMBL" id="RSZ61961.1"/>
    </source>
</evidence>
<dbReference type="InterPro" id="IPR036922">
    <property type="entry name" value="Rieske_2Fe-2S_sf"/>
</dbReference>
<protein>
    <submittedName>
        <fullName evidence="6">Bifunctional 3-phenylpropionate/cinnamic acid dioxygenase ferredoxin subunit</fullName>
    </submittedName>
</protein>
<dbReference type="Proteomes" id="UP000274907">
    <property type="component" value="Unassembled WGS sequence"/>
</dbReference>
<dbReference type="PANTHER" id="PTHR21496:SF23">
    <property type="entry name" value="3-PHENYLPROPIONATE_CINNAMIC ACID DIOXYGENASE FERREDOXIN SUBUNIT"/>
    <property type="match status" value="1"/>
</dbReference>
<accession>A0A3S0B3K5</accession>
<feature type="domain" description="Rieske" evidence="5">
    <location>
        <begin position="5"/>
        <end position="102"/>
    </location>
</feature>
<dbReference type="AlphaFoldDB" id="A0A3S0B3K5"/>
<dbReference type="GO" id="GO:0046872">
    <property type="term" value="F:metal ion binding"/>
    <property type="evidence" value="ECO:0007669"/>
    <property type="project" value="UniProtKB-KW"/>
</dbReference>
<dbReference type="Gene3D" id="2.102.10.10">
    <property type="entry name" value="Rieske [2Fe-2S] iron-sulphur domain"/>
    <property type="match status" value="1"/>
</dbReference>
<gene>
    <name evidence="6" type="ORF">EAH68_10835</name>
</gene>
<keyword evidence="2" id="KW-0479">Metal-binding</keyword>
<keyword evidence="6" id="KW-0223">Dioxygenase</keyword>